<feature type="binding site" evidence="10">
    <location>
        <position position="207"/>
    </location>
    <ligand>
        <name>phosphate</name>
        <dbReference type="ChEBI" id="CHEBI:43474"/>
    </ligand>
</feature>
<evidence type="ECO:0000256" key="3">
    <source>
        <dbReference type="ARBA" id="ARBA00011233"/>
    </source>
</evidence>
<dbReference type="GO" id="GO:0004731">
    <property type="term" value="F:purine-nucleoside phosphorylase activity"/>
    <property type="evidence" value="ECO:0007669"/>
    <property type="project" value="UniProtKB-EC"/>
</dbReference>
<dbReference type="PANTHER" id="PTHR11904">
    <property type="entry name" value="METHYLTHIOADENOSINE/PURINE NUCLEOSIDE PHOSPHORYLASE"/>
    <property type="match status" value="1"/>
</dbReference>
<dbReference type="InterPro" id="IPR011268">
    <property type="entry name" value="Purine_phosphorylase"/>
</dbReference>
<dbReference type="InterPro" id="IPR011269">
    <property type="entry name" value="PUNP"/>
</dbReference>
<comment type="similarity">
    <text evidence="2 9">Belongs to the PNP/MTAP phosphorylase family.</text>
</comment>
<sequence length="273" mass="28743">MSGYGEQCAAIVRAARDAPYRVGIVLGSGLGTLADAVEDAARISYNELPGFPVSTVSSHASEIVAGRLAGQEVAILAGRAHYYESGDPTRMRTPLETLKALGCDIILLTNAAGSLDIDVMPGSQMLIADHINFSGFNPLIGEESDARFVDMSAAYDKDLRVRLKAVAAANDIPLTEGVYAWFSGPSFETPAEIRMARTLGADAVGMSTVPEVILARFLGLRVAAISTITNLASGMQAKLSHAETKKMGLEGVARLTTLVTGLLETLDKDKADA</sequence>
<evidence type="ECO:0000256" key="4">
    <source>
        <dbReference type="ARBA" id="ARBA00011886"/>
    </source>
</evidence>
<comment type="caution">
    <text evidence="12">The sequence shown here is derived from an EMBL/GenBank/DDBJ whole genome shotgun (WGS) entry which is preliminary data.</text>
</comment>
<evidence type="ECO:0000256" key="6">
    <source>
        <dbReference type="ARBA" id="ARBA00022676"/>
    </source>
</evidence>
<name>A0A2T5VFH9_9HYPH</name>
<dbReference type="SUPFAM" id="SSF53167">
    <property type="entry name" value="Purine and uridine phosphorylases"/>
    <property type="match status" value="1"/>
</dbReference>
<dbReference type="NCBIfam" id="TIGR01698">
    <property type="entry name" value="PUNP"/>
    <property type="match status" value="1"/>
</dbReference>
<dbReference type="GO" id="GO:0005737">
    <property type="term" value="C:cytoplasm"/>
    <property type="evidence" value="ECO:0007669"/>
    <property type="project" value="TreeGrafter"/>
</dbReference>
<dbReference type="AlphaFoldDB" id="A0A2T5VFH9"/>
<feature type="binding site" evidence="10">
    <location>
        <position position="59"/>
    </location>
    <ligand>
        <name>phosphate</name>
        <dbReference type="ChEBI" id="CHEBI:43474"/>
    </ligand>
</feature>
<evidence type="ECO:0000256" key="9">
    <source>
        <dbReference type="PIRNR" id="PIRNR000477"/>
    </source>
</evidence>
<keyword evidence="6 9" id="KW-0328">Glycosyltransferase</keyword>
<dbReference type="NCBIfam" id="TIGR01697">
    <property type="entry name" value="PNPH-PUNA-XAPA"/>
    <property type="match status" value="1"/>
</dbReference>
<evidence type="ECO:0000256" key="1">
    <source>
        <dbReference type="ARBA" id="ARBA00005058"/>
    </source>
</evidence>
<evidence type="ECO:0000256" key="5">
    <source>
        <dbReference type="ARBA" id="ARBA00013834"/>
    </source>
</evidence>
<reference evidence="12 13" key="1">
    <citation type="submission" date="2018-04" db="EMBL/GenBank/DDBJ databases">
        <title>Genomic Encyclopedia of Archaeal and Bacterial Type Strains, Phase II (KMG-II): from individual species to whole genera.</title>
        <authorList>
            <person name="Goeker M."/>
        </authorList>
    </citation>
    <scope>NUCLEOTIDE SEQUENCE [LARGE SCALE GENOMIC DNA]</scope>
    <source>
        <strain evidence="12 13">DSM 23382</strain>
    </source>
</reference>
<evidence type="ECO:0000256" key="7">
    <source>
        <dbReference type="ARBA" id="ARBA00022679"/>
    </source>
</evidence>
<dbReference type="RefSeq" id="WP_107988066.1">
    <property type="nucleotide sequence ID" value="NZ_QAYG01000001.1"/>
</dbReference>
<comment type="function">
    <text evidence="9">The purine nucleoside phosphorylases catalyze the phosphorolytic breakdown of the N-glycosidic bond in the beta-(deoxy)ribonucleoside molecules, with the formation of the corresponding free purine bases and pentose-1-phosphate.</text>
</comment>
<comment type="pathway">
    <text evidence="1 9">Purine metabolism; purine nucleoside salvage.</text>
</comment>
<evidence type="ECO:0000313" key="12">
    <source>
        <dbReference type="EMBL" id="PTW62504.1"/>
    </source>
</evidence>
<evidence type="ECO:0000256" key="10">
    <source>
        <dbReference type="PIRSR" id="PIRSR000477-2"/>
    </source>
</evidence>
<dbReference type="InterPro" id="IPR000845">
    <property type="entry name" value="Nucleoside_phosphorylase_d"/>
</dbReference>
<dbReference type="Pfam" id="PF01048">
    <property type="entry name" value="PNP_UDP_1"/>
    <property type="match status" value="1"/>
</dbReference>
<evidence type="ECO:0000256" key="2">
    <source>
        <dbReference type="ARBA" id="ARBA00006751"/>
    </source>
</evidence>
<feature type="binding site" evidence="10">
    <location>
        <position position="28"/>
    </location>
    <ligand>
        <name>phosphate</name>
        <dbReference type="ChEBI" id="CHEBI:43474"/>
    </ligand>
</feature>
<dbReference type="PIRSF" id="PIRSF000477">
    <property type="entry name" value="PurNPase"/>
    <property type="match status" value="1"/>
</dbReference>
<dbReference type="InterPro" id="IPR035994">
    <property type="entry name" value="Nucleoside_phosphorylase_sf"/>
</dbReference>
<dbReference type="CDD" id="cd09009">
    <property type="entry name" value="PNP-EcPNPII_like"/>
    <property type="match status" value="1"/>
</dbReference>
<gene>
    <name evidence="12" type="ORF">C8N35_101548</name>
</gene>
<dbReference type="NCBIfam" id="NF006054">
    <property type="entry name" value="PRK08202.1"/>
    <property type="match status" value="1"/>
</dbReference>
<evidence type="ECO:0000313" key="13">
    <source>
        <dbReference type="Proteomes" id="UP000244081"/>
    </source>
</evidence>
<dbReference type="Proteomes" id="UP000244081">
    <property type="component" value="Unassembled WGS sequence"/>
</dbReference>
<dbReference type="OrthoDB" id="1523230at2"/>
<dbReference type="UniPathway" id="UPA00606"/>
<dbReference type="EC" id="2.4.2.1" evidence="4 9"/>
<evidence type="ECO:0000259" key="11">
    <source>
        <dbReference type="Pfam" id="PF01048"/>
    </source>
</evidence>
<dbReference type="EMBL" id="QAYG01000001">
    <property type="protein sequence ID" value="PTW62504.1"/>
    <property type="molecule type" value="Genomic_DNA"/>
</dbReference>
<evidence type="ECO:0000256" key="8">
    <source>
        <dbReference type="ARBA" id="ARBA00031036"/>
    </source>
</evidence>
<organism evidence="12 13">
    <name type="scientific">Breoghania corrubedonensis</name>
    <dbReference type="NCBI Taxonomy" id="665038"/>
    <lineage>
        <taxon>Bacteria</taxon>
        <taxon>Pseudomonadati</taxon>
        <taxon>Pseudomonadota</taxon>
        <taxon>Alphaproteobacteria</taxon>
        <taxon>Hyphomicrobiales</taxon>
        <taxon>Stappiaceae</taxon>
        <taxon>Breoghania</taxon>
    </lineage>
</organism>
<comment type="subunit">
    <text evidence="3">Homotrimer.</text>
</comment>
<dbReference type="PANTHER" id="PTHR11904:SF9">
    <property type="entry name" value="PURINE NUCLEOSIDE PHOSPHORYLASE-RELATED"/>
    <property type="match status" value="1"/>
</dbReference>
<feature type="binding site" evidence="10">
    <location>
        <position position="230"/>
    </location>
    <ligand>
        <name>a purine D-ribonucleoside</name>
        <dbReference type="ChEBI" id="CHEBI:142355"/>
    </ligand>
</feature>
<feature type="domain" description="Nucleoside phosphorylase" evidence="11">
    <location>
        <begin position="21"/>
        <end position="263"/>
    </location>
</feature>
<dbReference type="GO" id="GO:0009116">
    <property type="term" value="P:nucleoside metabolic process"/>
    <property type="evidence" value="ECO:0007669"/>
    <property type="project" value="InterPro"/>
</dbReference>
<accession>A0A2T5VFH9</accession>
<keyword evidence="7 9" id="KW-0808">Transferase</keyword>
<feature type="binding site" evidence="10">
    <location>
        <begin position="79"/>
        <end position="81"/>
    </location>
    <ligand>
        <name>phosphate</name>
        <dbReference type="ChEBI" id="CHEBI:43474"/>
    </ligand>
</feature>
<feature type="binding site" evidence="10">
    <location>
        <position position="111"/>
    </location>
    <ligand>
        <name>phosphate</name>
        <dbReference type="ChEBI" id="CHEBI:43474"/>
    </ligand>
</feature>
<proteinExistence type="inferred from homology"/>
<keyword evidence="13" id="KW-1185">Reference proteome</keyword>
<protein>
    <recommendedName>
        <fullName evidence="5 9">Purine nucleoside phosphorylase</fullName>
        <ecNumber evidence="4 9">2.4.2.1</ecNumber>
    </recommendedName>
    <alternativeName>
        <fullName evidence="8 9">Inosine-guanosine phosphorylase</fullName>
    </alternativeName>
</protein>
<feature type="binding site" evidence="10">
    <location>
        <position position="188"/>
    </location>
    <ligand>
        <name>a purine D-ribonucleoside</name>
        <dbReference type="ChEBI" id="CHEBI:142355"/>
    </ligand>
</feature>
<dbReference type="Gene3D" id="3.40.50.1580">
    <property type="entry name" value="Nucleoside phosphorylase domain"/>
    <property type="match status" value="1"/>
</dbReference>